<name>A0A9W8LE81_9FUNG</name>
<evidence type="ECO:0000313" key="2">
    <source>
        <dbReference type="Proteomes" id="UP001140217"/>
    </source>
</evidence>
<keyword evidence="2" id="KW-1185">Reference proteome</keyword>
<evidence type="ECO:0008006" key="3">
    <source>
        <dbReference type="Google" id="ProtNLM"/>
    </source>
</evidence>
<sequence>MRGLPDDVLHLVLEQCLAYHYSACGRLKANLWLLAVCQRWRRVALAAVYSEVFINHDSGGGDDDGENVHENSRPQVATNLDLVVSAGCVRMVKKVVVGGRHPPNPLPDVGAAIRLLRAAATEEGEWDGVQALELSLDLGSNRFYGDGISAAEHEDAISQASAALAAMMPRVVRLILGGARRDPVTVAFYGRLAGLYAGRLRALAAQCPIAVAPDCVFRRLCKAQLFHDSQIVHGLPRMDPGSLCKLVLHGWPTAHPWAAFGVDGSAGDVEFPALRTLNVAYYTGDPLALGQDARPGRLRFPRLERLSVQCMQDSCPLLERAVLPAHMEDVAIECPAPVLQAMSTTAFPATTGRLKLVIRGQNHRDAGVLTVANRFLAGARRAVLDVQDQSLAVLPETIACTTLTRLVIKAPVGVDTMLALIARHTNLAMLGLWLVAFDGMQADLSLPEAPGAGCVVEPLRTRIQAISINVNQRSPLWTTVVPLAKFLLLKVPTLTWLGAIHVPEKPIVEFVAAHSQWYPHLAGVQLKLNDSDNPLENASMSNVTRPSGID</sequence>
<dbReference type="AlphaFoldDB" id="A0A9W8LE81"/>
<accession>A0A9W8LE81</accession>
<dbReference type="EMBL" id="JANBUL010000398">
    <property type="protein sequence ID" value="KAJ2776089.1"/>
    <property type="molecule type" value="Genomic_DNA"/>
</dbReference>
<protein>
    <recommendedName>
        <fullName evidence="3">F-box domain-containing protein</fullName>
    </recommendedName>
</protein>
<proteinExistence type="predicted"/>
<evidence type="ECO:0000313" key="1">
    <source>
        <dbReference type="EMBL" id="KAJ2776089.1"/>
    </source>
</evidence>
<gene>
    <name evidence="1" type="ORF">H4R18_005860</name>
</gene>
<dbReference type="Proteomes" id="UP001140217">
    <property type="component" value="Unassembled WGS sequence"/>
</dbReference>
<comment type="caution">
    <text evidence="1">The sequence shown here is derived from an EMBL/GenBank/DDBJ whole genome shotgun (WGS) entry which is preliminary data.</text>
</comment>
<organism evidence="1 2">
    <name type="scientific">Coemansia javaensis</name>
    <dbReference type="NCBI Taxonomy" id="2761396"/>
    <lineage>
        <taxon>Eukaryota</taxon>
        <taxon>Fungi</taxon>
        <taxon>Fungi incertae sedis</taxon>
        <taxon>Zoopagomycota</taxon>
        <taxon>Kickxellomycotina</taxon>
        <taxon>Kickxellomycetes</taxon>
        <taxon>Kickxellales</taxon>
        <taxon>Kickxellaceae</taxon>
        <taxon>Coemansia</taxon>
    </lineage>
</organism>
<reference evidence="1" key="1">
    <citation type="submission" date="2022-07" db="EMBL/GenBank/DDBJ databases">
        <title>Phylogenomic reconstructions and comparative analyses of Kickxellomycotina fungi.</title>
        <authorList>
            <person name="Reynolds N.K."/>
            <person name="Stajich J.E."/>
            <person name="Barry K."/>
            <person name="Grigoriev I.V."/>
            <person name="Crous P."/>
            <person name="Smith M.E."/>
        </authorList>
    </citation>
    <scope>NUCLEOTIDE SEQUENCE</scope>
    <source>
        <strain evidence="1">NBRC 105414</strain>
    </source>
</reference>